<reference evidence="1" key="1">
    <citation type="submission" date="2012-02" db="EMBL/GenBank/DDBJ databases">
        <title>Whole genome shotgun sequence of Gordonia otitidis NBRC 100426.</title>
        <authorList>
            <person name="Yoshida I."/>
            <person name="Hosoyama A."/>
            <person name="Tsuchikane K."/>
            <person name="Katsumata H."/>
            <person name="Yamazaki S."/>
            <person name="Fujita N."/>
        </authorList>
    </citation>
    <scope>NUCLEOTIDE SEQUENCE [LARGE SCALE GENOMIC DNA]</scope>
    <source>
        <strain evidence="1">NBRC 100426</strain>
    </source>
</reference>
<comment type="caution">
    <text evidence="1">The sequence shown here is derived from an EMBL/GenBank/DDBJ whole genome shotgun (WGS) entry which is preliminary data.</text>
</comment>
<dbReference type="Proteomes" id="UP000005038">
    <property type="component" value="Unassembled WGS sequence"/>
</dbReference>
<proteinExistence type="predicted"/>
<keyword evidence="2" id="KW-1185">Reference proteome</keyword>
<dbReference type="AlphaFoldDB" id="H5TIX3"/>
<name>H5TIX3_GORO1</name>
<accession>H5TIX3</accession>
<gene>
    <name evidence="1" type="ORF">GOOTI_065_00360</name>
</gene>
<evidence type="ECO:0000313" key="2">
    <source>
        <dbReference type="Proteomes" id="UP000005038"/>
    </source>
</evidence>
<organism evidence="1 2">
    <name type="scientific">Gordonia otitidis (strain DSM 44809 / CCUG 52243 / JCM 12355 / NBRC 100426 / IFM 10032)</name>
    <dbReference type="NCBI Taxonomy" id="1108044"/>
    <lineage>
        <taxon>Bacteria</taxon>
        <taxon>Bacillati</taxon>
        <taxon>Actinomycetota</taxon>
        <taxon>Actinomycetes</taxon>
        <taxon>Mycobacteriales</taxon>
        <taxon>Gordoniaceae</taxon>
        <taxon>Gordonia</taxon>
    </lineage>
</organism>
<dbReference type="STRING" id="1108044.GOOTI_065_00360"/>
<sequence>MSDYREDAEWQAAQRTLVAPAGSNSAERLVNSIRAAHHMYEVECDYERPQADHADLGLVDVDHDAIGGDVE</sequence>
<protein>
    <submittedName>
        <fullName evidence="1">Uncharacterized protein</fullName>
    </submittedName>
</protein>
<dbReference type="EMBL" id="BAFB01000065">
    <property type="protein sequence ID" value="GAB33431.1"/>
    <property type="molecule type" value="Genomic_DNA"/>
</dbReference>
<evidence type="ECO:0000313" key="1">
    <source>
        <dbReference type="EMBL" id="GAB33431.1"/>
    </source>
</evidence>